<feature type="repeat" description="PPR" evidence="2">
    <location>
        <begin position="596"/>
        <end position="631"/>
    </location>
</feature>
<proteinExistence type="predicted"/>
<dbReference type="GO" id="GO:0099402">
    <property type="term" value="P:plant organ development"/>
    <property type="evidence" value="ECO:0007669"/>
    <property type="project" value="UniProtKB-ARBA"/>
</dbReference>
<sequence>MKILVMIKLNSFKRSITTAIAKNSSEQLLIKLNTSLANFIRSGQSQEALHLFVRIHSSHNLKPDLYTLSTTLSACANLRCAAVGDQLHAYAIRTGLKIFPYASNTILSLYKNTRDLVSVKRVFSEIENPDVYSWTTLLSACTKMDHIDYACEVFDKMPTRDLAVYNAMITGCVENGCEEISIGLFKEMQELDIRQDHYSFASVLSMCGVRLAEFGRQVHSLVIKTGFLVRASVVNSLITMYFNCENVSDAYMVFEEAKSCCVCDHISFNVMMDGLASYGRVEEALLMFKKMLDASLRPSELTFVSVFSAASSFARVGCQIHTQAIKIGFEACTSVSNAAITMYSTCSDINAAHMIFENLEEKDLVTWNTIISSYAQGNLGRSSILAYLEMQRAGIKPDEFTFGSLLASSEFAETVETIHALVYRNGIILHIQVSNALISAYSKHEMMKQAYQIFHDMSTRNLITWNTIISALLLNRYLLQALEQLSKLLISEIRPDVYTLSIALSVCATIPSWKHGKQVHGYILRHNLFSNMSLGNGLITMYAKCGDLNGSLRVFNEMIEKDTISWNSLISAYARHGEGKEAVFYFEVMQDVFKPDHATFTAVLSACSHAGLVDEGTRIFNSMISHYGFTPAEDHLSCMLDLLGRAGYLDEVERAINIEHIQAHSSIWWALFSACAAHGNLRLGRVIAGFLIENEQNNPSVYVLLSNIYATAGQWEEAANVRDKVKKTGVMKQPGCSWIGT</sequence>
<evidence type="ECO:0000256" key="1">
    <source>
        <dbReference type="ARBA" id="ARBA00022737"/>
    </source>
</evidence>
<dbReference type="InterPro" id="IPR002885">
    <property type="entry name" value="PPR_rpt"/>
</dbReference>
<dbReference type="OrthoDB" id="751155at2759"/>
<dbReference type="PANTHER" id="PTHR47926:SF465">
    <property type="entry name" value="PENTATRICOPEPTIDE REPEAT (PPR-LIKE) SUPERFAMILY PROTEIN"/>
    <property type="match status" value="1"/>
</dbReference>
<feature type="repeat" description="PPR" evidence="2">
    <location>
        <begin position="562"/>
        <end position="592"/>
    </location>
</feature>
<dbReference type="InterPro" id="IPR046848">
    <property type="entry name" value="E_motif"/>
</dbReference>
<name>A0A5C7HSB5_9ROSI</name>
<dbReference type="Gene3D" id="1.25.40.10">
    <property type="entry name" value="Tetratricopeptide repeat domain"/>
    <property type="match status" value="5"/>
</dbReference>
<keyword evidence="1" id="KW-0677">Repeat</keyword>
<dbReference type="FunFam" id="1.25.40.10:FF:000158">
    <property type="entry name" value="pentatricopeptide repeat-containing protein At2g33680"/>
    <property type="match status" value="1"/>
</dbReference>
<dbReference type="InterPro" id="IPR011990">
    <property type="entry name" value="TPR-like_helical_dom_sf"/>
</dbReference>
<accession>A0A5C7HSB5</accession>
<evidence type="ECO:0008006" key="5">
    <source>
        <dbReference type="Google" id="ProtNLM"/>
    </source>
</evidence>
<dbReference type="Proteomes" id="UP000323000">
    <property type="component" value="Chromosome 6"/>
</dbReference>
<dbReference type="GO" id="GO:0009451">
    <property type="term" value="P:RNA modification"/>
    <property type="evidence" value="ECO:0007669"/>
    <property type="project" value="InterPro"/>
</dbReference>
<feature type="repeat" description="PPR" evidence="2">
    <location>
        <begin position="264"/>
        <end position="298"/>
    </location>
</feature>
<dbReference type="Pfam" id="PF01535">
    <property type="entry name" value="PPR"/>
    <property type="match status" value="4"/>
</dbReference>
<organism evidence="3 4">
    <name type="scientific">Acer yangbiense</name>
    <dbReference type="NCBI Taxonomy" id="1000413"/>
    <lineage>
        <taxon>Eukaryota</taxon>
        <taxon>Viridiplantae</taxon>
        <taxon>Streptophyta</taxon>
        <taxon>Embryophyta</taxon>
        <taxon>Tracheophyta</taxon>
        <taxon>Spermatophyta</taxon>
        <taxon>Magnoliopsida</taxon>
        <taxon>eudicotyledons</taxon>
        <taxon>Gunneridae</taxon>
        <taxon>Pentapetalae</taxon>
        <taxon>rosids</taxon>
        <taxon>malvids</taxon>
        <taxon>Sapindales</taxon>
        <taxon>Sapindaceae</taxon>
        <taxon>Hippocastanoideae</taxon>
        <taxon>Acereae</taxon>
        <taxon>Acer</taxon>
    </lineage>
</organism>
<dbReference type="AlphaFoldDB" id="A0A5C7HSB5"/>
<dbReference type="Pfam" id="PF13041">
    <property type="entry name" value="PPR_2"/>
    <property type="match status" value="3"/>
</dbReference>
<gene>
    <name evidence="3" type="ORF">EZV62_014546</name>
</gene>
<keyword evidence="4" id="KW-1185">Reference proteome</keyword>
<dbReference type="GO" id="GO:0003723">
    <property type="term" value="F:RNA binding"/>
    <property type="evidence" value="ECO:0007669"/>
    <property type="project" value="InterPro"/>
</dbReference>
<evidence type="ECO:0000313" key="4">
    <source>
        <dbReference type="Proteomes" id="UP000323000"/>
    </source>
</evidence>
<dbReference type="NCBIfam" id="TIGR00756">
    <property type="entry name" value="PPR"/>
    <property type="match status" value="7"/>
</dbReference>
<evidence type="ECO:0000313" key="3">
    <source>
        <dbReference type="EMBL" id="TXG59973.1"/>
    </source>
</evidence>
<dbReference type="Pfam" id="PF20431">
    <property type="entry name" value="E_motif"/>
    <property type="match status" value="1"/>
</dbReference>
<dbReference type="FunFam" id="1.25.40.10:FF:000196">
    <property type="entry name" value="Pentatricopeptide repeat-containing protein At4g14850"/>
    <property type="match status" value="1"/>
</dbReference>
<protein>
    <recommendedName>
        <fullName evidence="5">Pentacotripeptide-repeat region of PRORP domain-containing protein</fullName>
    </recommendedName>
</protein>
<reference evidence="4" key="1">
    <citation type="journal article" date="2019" name="Gigascience">
        <title>De novo genome assembly of the endangered Acer yangbiense, a plant species with extremely small populations endemic to Yunnan Province, China.</title>
        <authorList>
            <person name="Yang J."/>
            <person name="Wariss H.M."/>
            <person name="Tao L."/>
            <person name="Zhang R."/>
            <person name="Yun Q."/>
            <person name="Hollingsworth P."/>
            <person name="Dao Z."/>
            <person name="Luo G."/>
            <person name="Guo H."/>
            <person name="Ma Y."/>
            <person name="Sun W."/>
        </authorList>
    </citation>
    <scope>NUCLEOTIDE SEQUENCE [LARGE SCALE GENOMIC DNA]</scope>
    <source>
        <strain evidence="4">cv. Malutang</strain>
    </source>
</reference>
<dbReference type="PANTHER" id="PTHR47926">
    <property type="entry name" value="PENTATRICOPEPTIDE REPEAT-CONTAINING PROTEIN"/>
    <property type="match status" value="1"/>
</dbReference>
<dbReference type="InterPro" id="IPR046960">
    <property type="entry name" value="PPR_At4g14850-like_plant"/>
</dbReference>
<dbReference type="EMBL" id="VAHF01000006">
    <property type="protein sequence ID" value="TXG59973.1"/>
    <property type="molecule type" value="Genomic_DNA"/>
</dbReference>
<dbReference type="PROSITE" id="PS51375">
    <property type="entry name" value="PPR"/>
    <property type="match status" value="5"/>
</dbReference>
<evidence type="ECO:0000256" key="2">
    <source>
        <dbReference type="PROSITE-ProRule" id="PRU00708"/>
    </source>
</evidence>
<dbReference type="SUPFAM" id="SSF48452">
    <property type="entry name" value="TPR-like"/>
    <property type="match status" value="1"/>
</dbReference>
<dbReference type="FunFam" id="1.25.40.10:FF:001174">
    <property type="entry name" value="Pentatricopeptide repeat-containing protein At3g49740"/>
    <property type="match status" value="1"/>
</dbReference>
<comment type="caution">
    <text evidence="3">The sequence shown here is derived from an EMBL/GenBank/DDBJ whole genome shotgun (WGS) entry which is preliminary data.</text>
</comment>
<feature type="repeat" description="PPR" evidence="2">
    <location>
        <begin position="363"/>
        <end position="397"/>
    </location>
</feature>
<feature type="repeat" description="PPR" evidence="2">
    <location>
        <begin position="130"/>
        <end position="164"/>
    </location>
</feature>